<gene>
    <name evidence="1" type="ORF">N330_02560</name>
</gene>
<proteinExistence type="predicted"/>
<name>A0A091PXV5_LEPDC</name>
<dbReference type="EMBL" id="KK667488">
    <property type="protein sequence ID" value="KFQ02229.1"/>
    <property type="molecule type" value="Genomic_DNA"/>
</dbReference>
<feature type="non-terminal residue" evidence="1">
    <location>
        <position position="1"/>
    </location>
</feature>
<dbReference type="Proteomes" id="UP000053001">
    <property type="component" value="Unassembled WGS sequence"/>
</dbReference>
<evidence type="ECO:0000313" key="1">
    <source>
        <dbReference type="EMBL" id="KFQ02229.1"/>
    </source>
</evidence>
<protein>
    <submittedName>
        <fullName evidence="1">Uncharacterized protein</fullName>
    </submittedName>
</protein>
<evidence type="ECO:0000313" key="2">
    <source>
        <dbReference type="Proteomes" id="UP000053001"/>
    </source>
</evidence>
<sequence>VILGEQQKPQLISVKLASLQQNPNEPRLQAEMALHHFDT</sequence>
<accession>A0A091PXV5</accession>
<keyword evidence="2" id="KW-1185">Reference proteome</keyword>
<feature type="non-terminal residue" evidence="1">
    <location>
        <position position="39"/>
    </location>
</feature>
<dbReference type="PhylomeDB" id="A0A091PXV5"/>
<reference evidence="1 2" key="1">
    <citation type="submission" date="2014-04" db="EMBL/GenBank/DDBJ databases">
        <title>Genome evolution of avian class.</title>
        <authorList>
            <person name="Zhang G."/>
            <person name="Li C."/>
        </authorList>
    </citation>
    <scope>NUCLEOTIDE SEQUENCE [LARGE SCALE GENOMIC DNA]</scope>
    <source>
        <strain evidence="1">BGI_N330</strain>
    </source>
</reference>
<organism evidence="1 2">
    <name type="scientific">Leptosomus discolor</name>
    <name type="common">Madagascar cuckoo roller</name>
    <name type="synonym">Cuculus discolor</name>
    <dbReference type="NCBI Taxonomy" id="188344"/>
    <lineage>
        <taxon>Eukaryota</taxon>
        <taxon>Metazoa</taxon>
        <taxon>Chordata</taxon>
        <taxon>Craniata</taxon>
        <taxon>Vertebrata</taxon>
        <taxon>Euteleostomi</taxon>
        <taxon>Archelosauria</taxon>
        <taxon>Archosauria</taxon>
        <taxon>Dinosauria</taxon>
        <taxon>Saurischia</taxon>
        <taxon>Theropoda</taxon>
        <taxon>Coelurosauria</taxon>
        <taxon>Aves</taxon>
        <taxon>Neognathae</taxon>
        <taxon>Neoaves</taxon>
        <taxon>Telluraves</taxon>
        <taxon>Coraciimorphae</taxon>
        <taxon>Coraciiformes</taxon>
        <taxon>Leptosomidae</taxon>
        <taxon>Leptosomus</taxon>
    </lineage>
</organism>
<dbReference type="AlphaFoldDB" id="A0A091PXV5"/>